<dbReference type="SMART" id="SM00091">
    <property type="entry name" value="PAS"/>
    <property type="match status" value="3"/>
</dbReference>
<dbReference type="Pfam" id="PF13188">
    <property type="entry name" value="PAS_8"/>
    <property type="match status" value="2"/>
</dbReference>
<dbReference type="Pfam" id="PF13426">
    <property type="entry name" value="PAS_9"/>
    <property type="match status" value="1"/>
</dbReference>
<evidence type="ECO:0000259" key="2">
    <source>
        <dbReference type="PROSITE" id="PS50043"/>
    </source>
</evidence>
<keyword evidence="5" id="KW-1185">Reference proteome</keyword>
<dbReference type="EMBL" id="FNIT01000002">
    <property type="protein sequence ID" value="SDN90668.1"/>
    <property type="molecule type" value="Genomic_DNA"/>
</dbReference>
<feature type="domain" description="PAS" evidence="3">
    <location>
        <begin position="265"/>
        <end position="336"/>
    </location>
</feature>
<evidence type="ECO:0000313" key="4">
    <source>
        <dbReference type="EMBL" id="SDN90668.1"/>
    </source>
</evidence>
<dbReference type="InterPro" id="IPR039420">
    <property type="entry name" value="WalR-like"/>
</dbReference>
<dbReference type="PANTHER" id="PTHR43214">
    <property type="entry name" value="TWO-COMPONENT RESPONSE REGULATOR"/>
    <property type="match status" value="1"/>
</dbReference>
<dbReference type="OrthoDB" id="434992at2"/>
<gene>
    <name evidence="4" type="ORF">SAMN05192530_102397</name>
</gene>
<dbReference type="PROSITE" id="PS50112">
    <property type="entry name" value="PAS"/>
    <property type="match status" value="2"/>
</dbReference>
<dbReference type="STRING" id="1166073.SAMN05192530_102397"/>
<dbReference type="Proteomes" id="UP000198793">
    <property type="component" value="Unassembled WGS sequence"/>
</dbReference>
<dbReference type="GO" id="GO:0003677">
    <property type="term" value="F:DNA binding"/>
    <property type="evidence" value="ECO:0007669"/>
    <property type="project" value="UniProtKB-KW"/>
</dbReference>
<dbReference type="InterPro" id="IPR001610">
    <property type="entry name" value="PAC"/>
</dbReference>
<dbReference type="SUPFAM" id="SSF55785">
    <property type="entry name" value="PYP-like sensor domain (PAS domain)"/>
    <property type="match status" value="3"/>
</dbReference>
<proteinExistence type="predicted"/>
<name>A0A1H0F7L3_9HYPH</name>
<sequence length="501" mass="56134">MADRLAGQKVERQQLQQIIAGLTEGVILIDPDQTIAWANRAALTMHGAREIADLGRDVDEYRRRYQLRYRNHHVLDEGAYPSDRVVAGEMFADVVVEVARAGVAEPEWVHRVRSLVLTDADGAPDCLVLIVTDATDEMQAIERFESAFNANPAPALICRISDLRFIRVNQGFLDMTGYAREGVVGRSVYELDVMAGADKREIGKERLAAWETVPQMEASLALPGAETKLVITAGQPIEMGDERCMLFTFADLEPRRKAEIALRNSEEKFAKTFRLAPVPMKISTLDGFRILDVNEAFLKETGWTIEEVVGRSTAEIELWDTAATRRRQERELVETGSFRGYEAKLKTKEGAIIDCLVSAETVRIGGEVCVLDVFQDITVRKTSELELVKAIEEALADTSWLSRSVMEKLANMRSPQPAGQSRSSLVDLTAKERQVLGLVSQGLDDFEISEKLFLSRNTVRNHVQRIYAKIGVHRRSEAIVWARERGIVGTEPERRGPARRK</sequence>
<evidence type="ECO:0000259" key="3">
    <source>
        <dbReference type="PROSITE" id="PS50112"/>
    </source>
</evidence>
<dbReference type="Gene3D" id="3.30.450.20">
    <property type="entry name" value="PAS domain"/>
    <property type="match status" value="3"/>
</dbReference>
<evidence type="ECO:0000256" key="1">
    <source>
        <dbReference type="ARBA" id="ARBA00023125"/>
    </source>
</evidence>
<dbReference type="PROSITE" id="PS50043">
    <property type="entry name" value="HTH_LUXR_2"/>
    <property type="match status" value="1"/>
</dbReference>
<protein>
    <submittedName>
        <fullName evidence="4">PAS domain S-box-containing protein</fullName>
    </submittedName>
</protein>
<dbReference type="InterPro" id="IPR016032">
    <property type="entry name" value="Sig_transdc_resp-reg_C-effctor"/>
</dbReference>
<dbReference type="InterPro" id="IPR035965">
    <property type="entry name" value="PAS-like_dom_sf"/>
</dbReference>
<keyword evidence="1" id="KW-0238">DNA-binding</keyword>
<dbReference type="NCBIfam" id="TIGR00229">
    <property type="entry name" value="sensory_box"/>
    <property type="match status" value="2"/>
</dbReference>
<dbReference type="SUPFAM" id="SSF46894">
    <property type="entry name" value="C-terminal effector domain of the bipartite response regulators"/>
    <property type="match status" value="1"/>
</dbReference>
<dbReference type="PANTHER" id="PTHR43214:SF38">
    <property type="entry name" value="NITRATE_NITRITE RESPONSE REGULATOR PROTEIN NARL"/>
    <property type="match status" value="1"/>
</dbReference>
<feature type="domain" description="PAS" evidence="3">
    <location>
        <begin position="140"/>
        <end position="191"/>
    </location>
</feature>
<dbReference type="PRINTS" id="PR00038">
    <property type="entry name" value="HTHLUXR"/>
</dbReference>
<dbReference type="SMART" id="SM00086">
    <property type="entry name" value="PAC"/>
    <property type="match status" value="2"/>
</dbReference>
<reference evidence="4 5" key="1">
    <citation type="submission" date="2016-10" db="EMBL/GenBank/DDBJ databases">
        <authorList>
            <person name="de Groot N.N."/>
        </authorList>
    </citation>
    <scope>NUCLEOTIDE SEQUENCE [LARGE SCALE GENOMIC DNA]</scope>
    <source>
        <strain evidence="5">L7-484,KACC 16230,DSM 25025</strain>
    </source>
</reference>
<feature type="domain" description="HTH luxR-type" evidence="2">
    <location>
        <begin position="421"/>
        <end position="486"/>
    </location>
</feature>
<dbReference type="CDD" id="cd06170">
    <property type="entry name" value="LuxR_C_like"/>
    <property type="match status" value="1"/>
</dbReference>
<dbReference type="InterPro" id="IPR000014">
    <property type="entry name" value="PAS"/>
</dbReference>
<dbReference type="AlphaFoldDB" id="A0A1H0F7L3"/>
<dbReference type="CDD" id="cd00130">
    <property type="entry name" value="PAS"/>
    <property type="match status" value="1"/>
</dbReference>
<accession>A0A1H0F7L3</accession>
<dbReference type="SMART" id="SM00421">
    <property type="entry name" value="HTH_LUXR"/>
    <property type="match status" value="1"/>
</dbReference>
<dbReference type="InterPro" id="IPR000792">
    <property type="entry name" value="Tscrpt_reg_LuxR_C"/>
</dbReference>
<evidence type="ECO:0000313" key="5">
    <source>
        <dbReference type="Proteomes" id="UP000198793"/>
    </source>
</evidence>
<dbReference type="RefSeq" id="WP_090670638.1">
    <property type="nucleotide sequence ID" value="NZ_FNIT01000002.1"/>
</dbReference>
<dbReference type="GO" id="GO:0006355">
    <property type="term" value="P:regulation of DNA-templated transcription"/>
    <property type="evidence" value="ECO:0007669"/>
    <property type="project" value="InterPro"/>
</dbReference>
<dbReference type="Gene3D" id="3.40.50.2300">
    <property type="match status" value="1"/>
</dbReference>
<organism evidence="4 5">
    <name type="scientific">Aureimonas jatrophae</name>
    <dbReference type="NCBI Taxonomy" id="1166073"/>
    <lineage>
        <taxon>Bacteria</taxon>
        <taxon>Pseudomonadati</taxon>
        <taxon>Pseudomonadota</taxon>
        <taxon>Alphaproteobacteria</taxon>
        <taxon>Hyphomicrobiales</taxon>
        <taxon>Aurantimonadaceae</taxon>
        <taxon>Aureimonas</taxon>
    </lineage>
</organism>
<dbReference type="Pfam" id="PF00196">
    <property type="entry name" value="GerE"/>
    <property type="match status" value="1"/>
</dbReference>